<accession>A0A238VX35</accession>
<feature type="region of interest" description="Disordered" evidence="1">
    <location>
        <begin position="324"/>
        <end position="352"/>
    </location>
</feature>
<evidence type="ECO:0000313" key="3">
    <source>
        <dbReference type="Proteomes" id="UP000198403"/>
    </source>
</evidence>
<feature type="compositionally biased region" description="Acidic residues" evidence="1">
    <location>
        <begin position="343"/>
        <end position="352"/>
    </location>
</feature>
<organism evidence="2 3">
    <name type="scientific">Blastococcus mobilis</name>
    <dbReference type="NCBI Taxonomy" id="1938746"/>
    <lineage>
        <taxon>Bacteria</taxon>
        <taxon>Bacillati</taxon>
        <taxon>Actinomycetota</taxon>
        <taxon>Actinomycetes</taxon>
        <taxon>Geodermatophilales</taxon>
        <taxon>Geodermatophilaceae</taxon>
        <taxon>Blastococcus</taxon>
    </lineage>
</organism>
<proteinExistence type="predicted"/>
<gene>
    <name evidence="2" type="ORF">SAMN06272737_105130</name>
</gene>
<evidence type="ECO:0000313" key="2">
    <source>
        <dbReference type="EMBL" id="SNR38856.1"/>
    </source>
</evidence>
<keyword evidence="3" id="KW-1185">Reference proteome</keyword>
<dbReference type="OrthoDB" id="3848202at2"/>
<dbReference type="Proteomes" id="UP000198403">
    <property type="component" value="Unassembled WGS sequence"/>
</dbReference>
<evidence type="ECO:0000256" key="1">
    <source>
        <dbReference type="SAM" id="MobiDB-lite"/>
    </source>
</evidence>
<sequence>MALRTRKPTGLVPYPFILLEGCEGSGKTYAELSLSSSKRIGRFFHFDLGEGSADEYMTLGDFEVVEHNGTYGDILGQLREVHALPHDPAAPNVIGIDSMTALWAMLCEEAQQIADRRKNKSAGEADITMDLWNKAKGKWRAVVDLLMTYPGIVVVTARGKEVAEVVGGKPTPNKIWKVEAEKSLGFDVNVWVRFTAPRTPVLVKARSLRPEMQVPEGRTRPLGAAFNLDALIFDAMGCGAGNTGARVLPSLSADEVTVAEGKAAMASALGLAAGLPADLTARLKTIAGELWTGAGFSNDQEATIARGKLDELLKAAAVAGQDARKPVAPVKAADPFDPLADVSYDDANAEAA</sequence>
<reference evidence="2 3" key="1">
    <citation type="submission" date="2017-06" db="EMBL/GenBank/DDBJ databases">
        <authorList>
            <person name="Kim H.J."/>
            <person name="Triplett B.A."/>
        </authorList>
    </citation>
    <scope>NUCLEOTIDE SEQUENCE [LARGE SCALE GENOMIC DNA]</scope>
    <source>
        <strain evidence="2 3">DSM 44272</strain>
    </source>
</reference>
<dbReference type="AlphaFoldDB" id="A0A238VX35"/>
<dbReference type="EMBL" id="FZNO01000005">
    <property type="protein sequence ID" value="SNR38856.1"/>
    <property type="molecule type" value="Genomic_DNA"/>
</dbReference>
<dbReference type="Pfam" id="PF13479">
    <property type="entry name" value="AAA_24"/>
    <property type="match status" value="1"/>
</dbReference>
<protein>
    <submittedName>
        <fullName evidence="2">AAA domain-containing protein</fullName>
    </submittedName>
</protein>
<name>A0A238VX35_9ACTN</name>
<dbReference type="RefSeq" id="WP_089335729.1">
    <property type="nucleotide sequence ID" value="NZ_FZNO01000005.1"/>
</dbReference>